<reference evidence="1" key="1">
    <citation type="submission" date="2019-08" db="EMBL/GenBank/DDBJ databases">
        <authorList>
            <person name="Liu F."/>
        </authorList>
    </citation>
    <scope>NUCLEOTIDE SEQUENCE [LARGE SCALE GENOMIC DNA]</scope>
    <source>
        <strain evidence="1">PA1801</strain>
        <tissue evidence="1">Leaf</tissue>
    </source>
</reference>
<evidence type="ECO:0000313" key="2">
    <source>
        <dbReference type="Proteomes" id="UP000325315"/>
    </source>
</evidence>
<accession>A0A5B6UZF4</accession>
<protein>
    <submittedName>
        <fullName evidence="1">Polygalacturonase-like</fullName>
    </submittedName>
</protein>
<comment type="caution">
    <text evidence="1">The sequence shown here is derived from an EMBL/GenBank/DDBJ whole genome shotgun (WGS) entry which is preliminary data.</text>
</comment>
<evidence type="ECO:0000313" key="1">
    <source>
        <dbReference type="EMBL" id="KAA3462452.1"/>
    </source>
</evidence>
<dbReference type="PANTHER" id="PTHR48475">
    <property type="entry name" value="RIBONUCLEASE H"/>
    <property type="match status" value="1"/>
</dbReference>
<keyword evidence="2" id="KW-1185">Reference proteome</keyword>
<sequence length="86" mass="10170">MDPLKYMMEWIALNGNMAQWQILLFEFDIVYVNQKAIKGSAIADFLTSRALEDYELLNFDFSNEDLIYVETSKKRCSRRTSLETKF</sequence>
<dbReference type="PANTHER" id="PTHR48475:SF1">
    <property type="entry name" value="RNASE H TYPE-1 DOMAIN-CONTAINING PROTEIN"/>
    <property type="match status" value="1"/>
</dbReference>
<dbReference type="EMBL" id="SMMG02000009">
    <property type="protein sequence ID" value="KAA3462452.1"/>
    <property type="molecule type" value="Genomic_DNA"/>
</dbReference>
<proteinExistence type="predicted"/>
<name>A0A5B6UZF4_9ROSI</name>
<dbReference type="Proteomes" id="UP000325315">
    <property type="component" value="Unassembled WGS sequence"/>
</dbReference>
<dbReference type="OrthoDB" id="2139127at2759"/>
<dbReference type="AlphaFoldDB" id="A0A5B6UZF4"/>
<organism evidence="1 2">
    <name type="scientific">Gossypium australe</name>
    <dbReference type="NCBI Taxonomy" id="47621"/>
    <lineage>
        <taxon>Eukaryota</taxon>
        <taxon>Viridiplantae</taxon>
        <taxon>Streptophyta</taxon>
        <taxon>Embryophyta</taxon>
        <taxon>Tracheophyta</taxon>
        <taxon>Spermatophyta</taxon>
        <taxon>Magnoliopsida</taxon>
        <taxon>eudicotyledons</taxon>
        <taxon>Gunneridae</taxon>
        <taxon>Pentapetalae</taxon>
        <taxon>rosids</taxon>
        <taxon>malvids</taxon>
        <taxon>Malvales</taxon>
        <taxon>Malvaceae</taxon>
        <taxon>Malvoideae</taxon>
        <taxon>Gossypium</taxon>
    </lineage>
</organism>
<gene>
    <name evidence="1" type="ORF">EPI10_028938</name>
</gene>